<protein>
    <submittedName>
        <fullName evidence="1">Uncharacterized protein</fullName>
    </submittedName>
</protein>
<reference evidence="2" key="1">
    <citation type="submission" date="2007-12" db="EMBL/GenBank/DDBJ databases">
        <title>Annotation of Entamoeba dispar SAW760.</title>
        <authorList>
            <person name="Lorenzi H."/>
            <person name="Inman J."/>
            <person name="Schobel S."/>
            <person name="Amedeo P."/>
            <person name="Caler E."/>
        </authorList>
    </citation>
    <scope>NUCLEOTIDE SEQUENCE [LARGE SCALE GENOMIC DNA]</scope>
    <source>
        <strain evidence="2">ATCC PRA-260 / SAW760</strain>
    </source>
</reference>
<dbReference type="RefSeq" id="XP_001741470.1">
    <property type="nucleotide sequence ID" value="XM_001741418.1"/>
</dbReference>
<dbReference type="EMBL" id="DS550828">
    <property type="protein sequence ID" value="EDR22075.1"/>
    <property type="molecule type" value="Genomic_DNA"/>
</dbReference>
<dbReference type="Proteomes" id="UP000008076">
    <property type="component" value="Unassembled WGS sequence"/>
</dbReference>
<gene>
    <name evidence="1" type="ORF">EDI_024670</name>
</gene>
<dbReference type="KEGG" id="edi:EDI_024670"/>
<proteinExistence type="predicted"/>
<keyword evidence="2" id="KW-1185">Reference proteome</keyword>
<dbReference type="OrthoDB" id="10278488at2759"/>
<name>B0ETS2_ENTDS</name>
<evidence type="ECO:0000313" key="1">
    <source>
        <dbReference type="EMBL" id="EDR22075.1"/>
    </source>
</evidence>
<sequence>MFYNLTTCMTSCTVMIFINNKELLNIIIIATIRYLDCPNGSHLISCGFHEEIQWVDIVSKEIKKENRPYIIAKKEMNLKLQYDVVLKWKEISDGKSYCFNDFEKIQGIHQKIKGHFRNIQKETKRNTQHNG</sequence>
<dbReference type="VEuPathDB" id="AmoebaDB:EDI_024670"/>
<evidence type="ECO:0000313" key="2">
    <source>
        <dbReference type="Proteomes" id="UP000008076"/>
    </source>
</evidence>
<dbReference type="AlphaFoldDB" id="B0ETS2"/>
<dbReference type="GeneID" id="5886561"/>
<organism evidence="2">
    <name type="scientific">Entamoeba dispar (strain ATCC PRA-260 / SAW760)</name>
    <dbReference type="NCBI Taxonomy" id="370354"/>
    <lineage>
        <taxon>Eukaryota</taxon>
        <taxon>Amoebozoa</taxon>
        <taxon>Evosea</taxon>
        <taxon>Archamoebae</taxon>
        <taxon>Mastigamoebida</taxon>
        <taxon>Entamoebidae</taxon>
        <taxon>Entamoeba</taxon>
    </lineage>
</organism>
<accession>B0ETS2</accession>